<evidence type="ECO:0000256" key="6">
    <source>
        <dbReference type="SAM" id="SignalP"/>
    </source>
</evidence>
<organism evidence="7 8">
    <name type="scientific">Ameiurus melas</name>
    <name type="common">Black bullhead</name>
    <name type="synonym">Silurus melas</name>
    <dbReference type="NCBI Taxonomy" id="219545"/>
    <lineage>
        <taxon>Eukaryota</taxon>
        <taxon>Metazoa</taxon>
        <taxon>Chordata</taxon>
        <taxon>Craniata</taxon>
        <taxon>Vertebrata</taxon>
        <taxon>Euteleostomi</taxon>
        <taxon>Actinopterygii</taxon>
        <taxon>Neopterygii</taxon>
        <taxon>Teleostei</taxon>
        <taxon>Ostariophysi</taxon>
        <taxon>Siluriformes</taxon>
        <taxon>Ictaluridae</taxon>
        <taxon>Ameiurus</taxon>
    </lineage>
</organism>
<dbReference type="GO" id="GO:0097060">
    <property type="term" value="C:synaptic membrane"/>
    <property type="evidence" value="ECO:0007669"/>
    <property type="project" value="UniProtKB-SubCell"/>
</dbReference>
<keyword evidence="3" id="KW-0325">Glycoprotein</keyword>
<comment type="caution">
    <text evidence="7">The sequence shown here is derived from an EMBL/GenBank/DDBJ whole genome shotgun (WGS) entry which is preliminary data.</text>
</comment>
<feature type="chain" id="PRO_5029683966" evidence="6">
    <location>
        <begin position="24"/>
        <end position="179"/>
    </location>
</feature>
<evidence type="ECO:0000256" key="1">
    <source>
        <dbReference type="ARBA" id="ARBA00023018"/>
    </source>
</evidence>
<proteinExistence type="predicted"/>
<dbReference type="InterPro" id="IPR005437">
    <property type="entry name" value="GABRG-1/4"/>
</dbReference>
<accession>A0A7J6A7F9</accession>
<evidence type="ECO:0000313" key="7">
    <source>
        <dbReference type="EMBL" id="KAF4078775.1"/>
    </source>
</evidence>
<reference evidence="7 8" key="1">
    <citation type="submission" date="2020-02" db="EMBL/GenBank/DDBJ databases">
        <title>A chromosome-scale genome assembly of the black bullhead catfish (Ameiurus melas).</title>
        <authorList>
            <person name="Wen M."/>
            <person name="Zham M."/>
            <person name="Cabau C."/>
            <person name="Klopp C."/>
            <person name="Donnadieu C."/>
            <person name="Roques C."/>
            <person name="Bouchez O."/>
            <person name="Lampietro C."/>
            <person name="Jouanno E."/>
            <person name="Herpin A."/>
            <person name="Louis A."/>
            <person name="Berthelot C."/>
            <person name="Parey E."/>
            <person name="Roest-Crollius H."/>
            <person name="Braasch I."/>
            <person name="Postlethwait J."/>
            <person name="Robinson-Rechavi M."/>
            <person name="Echchiki A."/>
            <person name="Begum T."/>
            <person name="Montfort J."/>
            <person name="Schartl M."/>
            <person name="Bobe J."/>
            <person name="Guiguen Y."/>
        </authorList>
    </citation>
    <scope>NUCLEOTIDE SEQUENCE [LARGE SCALE GENOMIC DNA]</scope>
    <source>
        <strain evidence="7">M_S1</strain>
        <tissue evidence="7">Blood</tissue>
    </source>
</reference>
<name>A0A7J6A7F9_AMEME</name>
<dbReference type="EMBL" id="JAAGNN010000016">
    <property type="protein sequence ID" value="KAF4078775.1"/>
    <property type="molecule type" value="Genomic_DNA"/>
</dbReference>
<evidence type="ECO:0000256" key="3">
    <source>
        <dbReference type="ARBA" id="ARBA00023180"/>
    </source>
</evidence>
<dbReference type="GO" id="GO:0006821">
    <property type="term" value="P:chloride transport"/>
    <property type="evidence" value="ECO:0007669"/>
    <property type="project" value="InterPro"/>
</dbReference>
<evidence type="ECO:0000256" key="5">
    <source>
        <dbReference type="SAM" id="MobiDB-lite"/>
    </source>
</evidence>
<dbReference type="GO" id="GO:0007214">
    <property type="term" value="P:gamma-aminobutyric acid signaling pathway"/>
    <property type="evidence" value="ECO:0007669"/>
    <property type="project" value="InterPro"/>
</dbReference>
<feature type="signal peptide" evidence="6">
    <location>
        <begin position="1"/>
        <end position="23"/>
    </location>
</feature>
<evidence type="ECO:0000256" key="4">
    <source>
        <dbReference type="ARBA" id="ARBA00034099"/>
    </source>
</evidence>
<keyword evidence="8" id="KW-1185">Reference proteome</keyword>
<dbReference type="AlphaFoldDB" id="A0A7J6A7F9"/>
<gene>
    <name evidence="7" type="ORF">AMELA_G00185430</name>
</gene>
<feature type="region of interest" description="Disordered" evidence="5">
    <location>
        <begin position="157"/>
        <end position="179"/>
    </location>
</feature>
<keyword evidence="6" id="KW-0732">Signal</keyword>
<evidence type="ECO:0000256" key="2">
    <source>
        <dbReference type="ARBA" id="ARBA00023157"/>
    </source>
</evidence>
<protein>
    <submittedName>
        <fullName evidence="7">Uncharacterized protein</fullName>
    </submittedName>
</protein>
<dbReference type="Proteomes" id="UP000593565">
    <property type="component" value="Unassembled WGS sequence"/>
</dbReference>
<keyword evidence="1" id="KW-0770">Synapse</keyword>
<dbReference type="GO" id="GO:0004890">
    <property type="term" value="F:GABA-A receptor activity"/>
    <property type="evidence" value="ECO:0007669"/>
    <property type="project" value="InterPro"/>
</dbReference>
<comment type="subcellular location">
    <subcellularLocation>
        <location evidence="4">Synaptic cell membrane</location>
        <topology evidence="4">Multi-pass membrane protein</topology>
    </subcellularLocation>
</comment>
<dbReference type="PRINTS" id="PR01620">
    <property type="entry name" value="GABAARGAMMA"/>
</dbReference>
<sequence length="179" mass="20186">MSAKFLLHVVLLSVLHACSQTLASEDEEYDDVTVSQMLSPKKNEMDATQILNNLLKEYDKKLRPDIGVGVLQSSKPPRRQSETNMRGRQRFAFLVSGRCALCIWSGERIRTRAFVSSRIASQRCDADRNHSRGIRSRTTQERWEVLRQLDTDLIMGSRGSGARRLSEEPEAGAATESDC</sequence>
<evidence type="ECO:0000313" key="8">
    <source>
        <dbReference type="Proteomes" id="UP000593565"/>
    </source>
</evidence>
<keyword evidence="2" id="KW-1015">Disulfide bond</keyword>